<feature type="transmembrane region" description="Helical" evidence="1">
    <location>
        <begin position="253"/>
        <end position="273"/>
    </location>
</feature>
<evidence type="ECO:0000313" key="3">
    <source>
        <dbReference type="Proteomes" id="UP000664203"/>
    </source>
</evidence>
<comment type="caution">
    <text evidence="2">The sequence shown here is derived from an EMBL/GenBank/DDBJ whole genome shotgun (WGS) entry which is preliminary data.</text>
</comment>
<keyword evidence="1" id="KW-0472">Membrane</keyword>
<feature type="transmembrane region" description="Helical" evidence="1">
    <location>
        <begin position="208"/>
        <end position="233"/>
    </location>
</feature>
<keyword evidence="1" id="KW-0812">Transmembrane</keyword>
<gene>
    <name evidence="2" type="ORF">ALECFALPRED_000566</name>
</gene>
<dbReference type="PANTHER" id="PTHR28019:SF7">
    <property type="entry name" value="SUR7 PROTEIN"/>
    <property type="match status" value="1"/>
</dbReference>
<sequence length="298" mass="32897">MRASNVIKRRWALVPLLFIITAYILSMLCIFAGSKRGYLEDADLFTLNTSMLGRTTLDTSKTSSSILKSLTNTIQKDVNEAISDVAKILNIHDFYSAHILDYCEGFYTPSPTANLTSQPSKNITYCSNETSFFHFDPGAVIQNELKPGVNLTDLKWPSAIQDGVHAVEDATDIMFVLYFIGAATTGVALIAALVGVREVWPYRVITCLMLTSLAFGSLLLASSIATIVIGKVVNAINEHGNDIGVYAYKGQTFINMTWAATLLVLITGFMWSYEFIQERKGATLVQKGGEYLDEEEQR</sequence>
<feature type="transmembrane region" description="Helical" evidence="1">
    <location>
        <begin position="12"/>
        <end position="33"/>
    </location>
</feature>
<evidence type="ECO:0000313" key="2">
    <source>
        <dbReference type="EMBL" id="CAF9918121.1"/>
    </source>
</evidence>
<name>A0A8H3F4Q3_9LECA</name>
<keyword evidence="1" id="KW-1133">Transmembrane helix</keyword>
<organism evidence="2 3">
    <name type="scientific">Alectoria fallacina</name>
    <dbReference type="NCBI Taxonomy" id="1903189"/>
    <lineage>
        <taxon>Eukaryota</taxon>
        <taxon>Fungi</taxon>
        <taxon>Dikarya</taxon>
        <taxon>Ascomycota</taxon>
        <taxon>Pezizomycotina</taxon>
        <taxon>Lecanoromycetes</taxon>
        <taxon>OSLEUM clade</taxon>
        <taxon>Lecanoromycetidae</taxon>
        <taxon>Lecanorales</taxon>
        <taxon>Lecanorineae</taxon>
        <taxon>Parmeliaceae</taxon>
        <taxon>Alectoria</taxon>
    </lineage>
</organism>
<reference evidence="2" key="1">
    <citation type="submission" date="2021-03" db="EMBL/GenBank/DDBJ databases">
        <authorList>
            <person name="Tagirdzhanova G."/>
        </authorList>
    </citation>
    <scope>NUCLEOTIDE SEQUENCE</scope>
</reference>
<dbReference type="Pfam" id="PF06687">
    <property type="entry name" value="SUR7"/>
    <property type="match status" value="1"/>
</dbReference>
<feature type="transmembrane region" description="Helical" evidence="1">
    <location>
        <begin position="175"/>
        <end position="196"/>
    </location>
</feature>
<accession>A0A8H3F4Q3</accession>
<dbReference type="OrthoDB" id="4159154at2759"/>
<dbReference type="InterPro" id="IPR009571">
    <property type="entry name" value="SUR7/Rim9-like_fungi"/>
</dbReference>
<dbReference type="Proteomes" id="UP000664203">
    <property type="component" value="Unassembled WGS sequence"/>
</dbReference>
<keyword evidence="3" id="KW-1185">Reference proteome</keyword>
<dbReference type="GO" id="GO:0005886">
    <property type="term" value="C:plasma membrane"/>
    <property type="evidence" value="ECO:0007669"/>
    <property type="project" value="InterPro"/>
</dbReference>
<dbReference type="GO" id="GO:0051285">
    <property type="term" value="C:cell cortex of cell tip"/>
    <property type="evidence" value="ECO:0007669"/>
    <property type="project" value="TreeGrafter"/>
</dbReference>
<dbReference type="EMBL" id="CAJPDR010000109">
    <property type="protein sequence ID" value="CAF9918121.1"/>
    <property type="molecule type" value="Genomic_DNA"/>
</dbReference>
<protein>
    <submittedName>
        <fullName evidence="2">Uncharacterized protein</fullName>
    </submittedName>
</protein>
<evidence type="ECO:0000256" key="1">
    <source>
        <dbReference type="SAM" id="Phobius"/>
    </source>
</evidence>
<proteinExistence type="predicted"/>
<dbReference type="AlphaFoldDB" id="A0A8H3F4Q3"/>
<dbReference type="InterPro" id="IPR052413">
    <property type="entry name" value="SUR7_domain"/>
</dbReference>
<dbReference type="PANTHER" id="PTHR28019">
    <property type="entry name" value="CELL MEMBRANE PROTEIN YLR413W-RELATED"/>
    <property type="match status" value="1"/>
</dbReference>
<dbReference type="GO" id="GO:0031505">
    <property type="term" value="P:fungal-type cell wall organization"/>
    <property type="evidence" value="ECO:0007669"/>
    <property type="project" value="TreeGrafter"/>
</dbReference>